<evidence type="ECO:0000259" key="7">
    <source>
        <dbReference type="PROSITE" id="PS50850"/>
    </source>
</evidence>
<feature type="transmembrane region" description="Helical" evidence="6">
    <location>
        <begin position="245"/>
        <end position="271"/>
    </location>
</feature>
<feature type="transmembrane region" description="Helical" evidence="6">
    <location>
        <begin position="93"/>
        <end position="108"/>
    </location>
</feature>
<feature type="transmembrane region" description="Helical" evidence="6">
    <location>
        <begin position="434"/>
        <end position="451"/>
    </location>
</feature>
<dbReference type="AlphaFoldDB" id="A0A8E0RK87"/>
<dbReference type="PROSITE" id="PS50850">
    <property type="entry name" value="MFS"/>
    <property type="match status" value="1"/>
</dbReference>
<dbReference type="Proteomes" id="UP000728185">
    <property type="component" value="Unassembled WGS sequence"/>
</dbReference>
<sequence>MTTRRRMQVLDDPKQETKTCSSTPTVYHAATVIFLEFFAFGLLTTPMISVLDETFPKHTFLMNGIIHGVKGFLSFLSAPLLGALSDAIGRKPFLLLAVTFTCSPIPLMKVSHWWYFTMISISGIFAVTFSVALAYVADITSEENRSWGYGLVSATFAASLVTSPAIGAYLGRVYSEDLVVALATAIAFLDIFFILACVPESLPEKVRTSHVCSITGRSGGGTNASKLSWDKIDPFAALRKVTNDYLVLMVCITTFFSYLPEAGQYSCFFVYLRLVMGFSEEHVALFIALVGILSCITQTLVLGLMNRFLGPKRAIIVGLVFEAIQLTLYGFATQASLLWTAGFVAAMGMVTYPALSAFVSKHAAADQQGVAQGLVTGIRGLCGGLGPALFGLIFYIFQVDLHSQTPETKADGAIARGSENLRRVQEQLLPGPPFAFGAVLVLLAILVAWFIPENPKSVVTKLIPTTLSGDNCGPIAAEAYEHIRWDMSNIEYGHSLAGYDNTMEAGDHDSYYASSSQALLLDPKNHMKHTRTWDKKDHAIDSRDLGLWDRLVSGWSDRRRRPAAVAVRRANRVTRYPPTVSFTRAHLVEPIRRLIGGWSVLGRSVDNAAHLLPSRSTFDHSAFSSGGLTASSSAIPTTGDLGGSINLIGFGNYLPKHERDSQFLTRLDTEAADLSNYRSHNLKHFLHHSTPVECDVVTAHRFDMTHQTRGFTADTTDGHIASDINNGLGVMGTSSCDPNQDSCNSTFPEQANVVHSNNNDGNCLLNDILPTVPESVTTLVELSDDPKPHSIVHHSHHRQQFGLDESNRLAVLPT</sequence>
<feature type="transmembrane region" description="Helical" evidence="6">
    <location>
        <begin position="338"/>
        <end position="359"/>
    </location>
</feature>
<keyword evidence="9" id="KW-1185">Reference proteome</keyword>
<proteinExistence type="predicted"/>
<dbReference type="GO" id="GO:0022857">
    <property type="term" value="F:transmembrane transporter activity"/>
    <property type="evidence" value="ECO:0007669"/>
    <property type="project" value="InterPro"/>
</dbReference>
<keyword evidence="4 6" id="KW-1133">Transmembrane helix</keyword>
<evidence type="ECO:0000256" key="5">
    <source>
        <dbReference type="ARBA" id="ARBA00023136"/>
    </source>
</evidence>
<feature type="transmembrane region" description="Helical" evidence="6">
    <location>
        <begin position="283"/>
        <end position="302"/>
    </location>
</feature>
<dbReference type="PROSITE" id="PS00216">
    <property type="entry name" value="SUGAR_TRANSPORT_1"/>
    <property type="match status" value="1"/>
</dbReference>
<keyword evidence="3 6" id="KW-0812">Transmembrane</keyword>
<keyword evidence="2" id="KW-0813">Transport</keyword>
<gene>
    <name evidence="8" type="ORF">FBUS_06759</name>
</gene>
<organism evidence="8 9">
    <name type="scientific">Fasciolopsis buskii</name>
    <dbReference type="NCBI Taxonomy" id="27845"/>
    <lineage>
        <taxon>Eukaryota</taxon>
        <taxon>Metazoa</taxon>
        <taxon>Spiralia</taxon>
        <taxon>Lophotrochozoa</taxon>
        <taxon>Platyhelminthes</taxon>
        <taxon>Trematoda</taxon>
        <taxon>Digenea</taxon>
        <taxon>Plagiorchiida</taxon>
        <taxon>Echinostomata</taxon>
        <taxon>Echinostomatoidea</taxon>
        <taxon>Fasciolidae</taxon>
        <taxon>Fasciolopsis</taxon>
    </lineage>
</organism>
<dbReference type="InterPro" id="IPR011701">
    <property type="entry name" value="MFS"/>
</dbReference>
<dbReference type="InterPro" id="IPR036259">
    <property type="entry name" value="MFS_trans_sf"/>
</dbReference>
<feature type="transmembrane region" description="Helical" evidence="6">
    <location>
        <begin position="114"/>
        <end position="137"/>
    </location>
</feature>
<dbReference type="OrthoDB" id="419616at2759"/>
<feature type="transmembrane region" description="Helical" evidence="6">
    <location>
        <begin position="60"/>
        <end position="81"/>
    </location>
</feature>
<dbReference type="InterPro" id="IPR020846">
    <property type="entry name" value="MFS_dom"/>
</dbReference>
<evidence type="ECO:0000256" key="1">
    <source>
        <dbReference type="ARBA" id="ARBA00004141"/>
    </source>
</evidence>
<reference evidence="8" key="1">
    <citation type="submission" date="2019-05" db="EMBL/GenBank/DDBJ databases">
        <title>Annotation for the trematode Fasciolopsis buski.</title>
        <authorList>
            <person name="Choi Y.-J."/>
        </authorList>
    </citation>
    <scope>NUCLEOTIDE SEQUENCE</scope>
    <source>
        <strain evidence="8">HT</strain>
        <tissue evidence="8">Whole worm</tissue>
    </source>
</reference>
<feature type="transmembrane region" description="Helical" evidence="6">
    <location>
        <begin position="380"/>
        <end position="397"/>
    </location>
</feature>
<feature type="transmembrane region" description="Helical" evidence="6">
    <location>
        <begin position="149"/>
        <end position="172"/>
    </location>
</feature>
<accession>A0A8E0RK87</accession>
<dbReference type="InterPro" id="IPR001958">
    <property type="entry name" value="Tet-R_TetA/multi-R_MdtG-like"/>
</dbReference>
<evidence type="ECO:0000256" key="4">
    <source>
        <dbReference type="ARBA" id="ARBA00022989"/>
    </source>
</evidence>
<dbReference type="Gene3D" id="1.20.1250.20">
    <property type="entry name" value="MFS general substrate transporter like domains"/>
    <property type="match status" value="1"/>
</dbReference>
<dbReference type="Pfam" id="PF07690">
    <property type="entry name" value="MFS_1"/>
    <property type="match status" value="1"/>
</dbReference>
<comment type="caution">
    <text evidence="8">The sequence shown here is derived from an EMBL/GenBank/DDBJ whole genome shotgun (WGS) entry which is preliminary data.</text>
</comment>
<evidence type="ECO:0000256" key="6">
    <source>
        <dbReference type="SAM" id="Phobius"/>
    </source>
</evidence>
<comment type="subcellular location">
    <subcellularLocation>
        <location evidence="1">Membrane</location>
        <topology evidence="1">Multi-pass membrane protein</topology>
    </subcellularLocation>
</comment>
<dbReference type="InterPro" id="IPR005829">
    <property type="entry name" value="Sugar_transporter_CS"/>
</dbReference>
<evidence type="ECO:0000313" key="9">
    <source>
        <dbReference type="Proteomes" id="UP000728185"/>
    </source>
</evidence>
<dbReference type="CDD" id="cd17387">
    <property type="entry name" value="MFS_MFSD14"/>
    <property type="match status" value="1"/>
</dbReference>
<feature type="domain" description="Major facilitator superfamily (MFS) profile" evidence="7">
    <location>
        <begin position="25"/>
        <end position="456"/>
    </location>
</feature>
<dbReference type="PANTHER" id="PTHR23504">
    <property type="entry name" value="MAJOR FACILITATOR SUPERFAMILY DOMAIN-CONTAINING PROTEIN 10"/>
    <property type="match status" value="1"/>
</dbReference>
<dbReference type="SUPFAM" id="SSF103473">
    <property type="entry name" value="MFS general substrate transporter"/>
    <property type="match status" value="1"/>
</dbReference>
<name>A0A8E0RK87_9TREM</name>
<feature type="transmembrane region" description="Helical" evidence="6">
    <location>
        <begin position="178"/>
        <end position="198"/>
    </location>
</feature>
<dbReference type="EMBL" id="LUCM01010426">
    <property type="protein sequence ID" value="KAA0185477.1"/>
    <property type="molecule type" value="Genomic_DNA"/>
</dbReference>
<feature type="transmembrane region" description="Helical" evidence="6">
    <location>
        <begin position="314"/>
        <end position="332"/>
    </location>
</feature>
<dbReference type="PRINTS" id="PR01035">
    <property type="entry name" value="TCRTETA"/>
</dbReference>
<evidence type="ECO:0000313" key="8">
    <source>
        <dbReference type="EMBL" id="KAA0185477.1"/>
    </source>
</evidence>
<evidence type="ECO:0000256" key="3">
    <source>
        <dbReference type="ARBA" id="ARBA00022692"/>
    </source>
</evidence>
<keyword evidence="5 6" id="KW-0472">Membrane</keyword>
<protein>
    <submittedName>
        <fullName evidence="8">Hippocampus abundant transcript 1 protein</fullName>
    </submittedName>
</protein>
<dbReference type="GO" id="GO:0016020">
    <property type="term" value="C:membrane"/>
    <property type="evidence" value="ECO:0007669"/>
    <property type="project" value="UniProtKB-SubCell"/>
</dbReference>
<dbReference type="PANTHER" id="PTHR23504:SF1">
    <property type="entry name" value="GH21943P-RELATED"/>
    <property type="match status" value="1"/>
</dbReference>
<evidence type="ECO:0000256" key="2">
    <source>
        <dbReference type="ARBA" id="ARBA00022448"/>
    </source>
</evidence>
<feature type="transmembrane region" description="Helical" evidence="6">
    <location>
        <begin position="26"/>
        <end position="48"/>
    </location>
</feature>